<protein>
    <submittedName>
        <fullName evidence="1">Uncharacterized protein</fullName>
    </submittedName>
</protein>
<dbReference type="Proteomes" id="UP001057291">
    <property type="component" value="Unassembled WGS sequence"/>
</dbReference>
<keyword evidence="2" id="KW-1185">Reference proteome</keyword>
<organism evidence="1 2">
    <name type="scientific">Collibacillus ludicampi</name>
    <dbReference type="NCBI Taxonomy" id="2771369"/>
    <lineage>
        <taxon>Bacteria</taxon>
        <taxon>Bacillati</taxon>
        <taxon>Bacillota</taxon>
        <taxon>Bacilli</taxon>
        <taxon>Bacillales</taxon>
        <taxon>Alicyclobacillaceae</taxon>
        <taxon>Collibacillus</taxon>
    </lineage>
</organism>
<gene>
    <name evidence="1" type="ORF">DNHGIG_28150</name>
</gene>
<name>A0AAV4LHH1_9BACL</name>
<evidence type="ECO:0000313" key="1">
    <source>
        <dbReference type="EMBL" id="GIM47266.1"/>
    </source>
</evidence>
<reference evidence="1" key="1">
    <citation type="journal article" date="2023" name="Int. J. Syst. Evol. Microbiol.">
        <title>Collibacillus ludicampi gen. nov., sp. nov., a new soil bacterium of the family Alicyclobacillaceae.</title>
        <authorList>
            <person name="Jojima T."/>
            <person name="Ioku Y."/>
            <person name="Fukuta Y."/>
            <person name="Shirasaka N."/>
            <person name="Matsumura Y."/>
            <person name="Mori M."/>
        </authorList>
    </citation>
    <scope>NUCLEOTIDE SEQUENCE</scope>
    <source>
        <strain evidence="1">TP075</strain>
    </source>
</reference>
<comment type="caution">
    <text evidence="1">The sequence shown here is derived from an EMBL/GenBank/DDBJ whole genome shotgun (WGS) entry which is preliminary data.</text>
</comment>
<proteinExistence type="predicted"/>
<dbReference type="EMBL" id="BOQE01000001">
    <property type="protein sequence ID" value="GIM47266.1"/>
    <property type="molecule type" value="Genomic_DNA"/>
</dbReference>
<accession>A0AAV4LHH1</accession>
<evidence type="ECO:0000313" key="2">
    <source>
        <dbReference type="Proteomes" id="UP001057291"/>
    </source>
</evidence>
<sequence>MIPLELYHKRQGVTAMELEKETGFVDWDDWLILEVEDEKYPILAHQEGKSR</sequence>
<dbReference type="AlphaFoldDB" id="A0AAV4LHH1"/>